<evidence type="ECO:0000256" key="1">
    <source>
        <dbReference type="SAM" id="MobiDB-lite"/>
    </source>
</evidence>
<dbReference type="AlphaFoldDB" id="A0A392S564"/>
<comment type="caution">
    <text evidence="2">The sequence shown here is derived from an EMBL/GenBank/DDBJ whole genome shotgun (WGS) entry which is preliminary data.</text>
</comment>
<feature type="non-terminal residue" evidence="2">
    <location>
        <position position="46"/>
    </location>
</feature>
<organism evidence="2 3">
    <name type="scientific">Trifolium medium</name>
    <dbReference type="NCBI Taxonomy" id="97028"/>
    <lineage>
        <taxon>Eukaryota</taxon>
        <taxon>Viridiplantae</taxon>
        <taxon>Streptophyta</taxon>
        <taxon>Embryophyta</taxon>
        <taxon>Tracheophyta</taxon>
        <taxon>Spermatophyta</taxon>
        <taxon>Magnoliopsida</taxon>
        <taxon>eudicotyledons</taxon>
        <taxon>Gunneridae</taxon>
        <taxon>Pentapetalae</taxon>
        <taxon>rosids</taxon>
        <taxon>fabids</taxon>
        <taxon>Fabales</taxon>
        <taxon>Fabaceae</taxon>
        <taxon>Papilionoideae</taxon>
        <taxon>50 kb inversion clade</taxon>
        <taxon>NPAAA clade</taxon>
        <taxon>Hologalegina</taxon>
        <taxon>IRL clade</taxon>
        <taxon>Trifolieae</taxon>
        <taxon>Trifolium</taxon>
    </lineage>
</organism>
<sequence length="46" mass="5252">MLHGGSIEKERVGTPNTNNSDTELDRSSHHQRKLVPWNNINTQPNQ</sequence>
<feature type="region of interest" description="Disordered" evidence="1">
    <location>
        <begin position="1"/>
        <end position="46"/>
    </location>
</feature>
<name>A0A392S564_9FABA</name>
<evidence type="ECO:0000313" key="2">
    <source>
        <dbReference type="EMBL" id="MCI43819.1"/>
    </source>
</evidence>
<protein>
    <submittedName>
        <fullName evidence="2">Uncharacterized protein</fullName>
    </submittedName>
</protein>
<feature type="compositionally biased region" description="Basic and acidic residues" evidence="1">
    <location>
        <begin position="1"/>
        <end position="12"/>
    </location>
</feature>
<reference evidence="2 3" key="1">
    <citation type="journal article" date="2018" name="Front. Plant Sci.">
        <title>Red Clover (Trifolium pratense) and Zigzag Clover (T. medium) - A Picture of Genomic Similarities and Differences.</title>
        <authorList>
            <person name="Dluhosova J."/>
            <person name="Istvanek J."/>
            <person name="Nedelnik J."/>
            <person name="Repkova J."/>
        </authorList>
    </citation>
    <scope>NUCLEOTIDE SEQUENCE [LARGE SCALE GENOMIC DNA]</scope>
    <source>
        <strain evidence="3">cv. 10/8</strain>
        <tissue evidence="2">Leaf</tissue>
    </source>
</reference>
<dbReference type="Proteomes" id="UP000265520">
    <property type="component" value="Unassembled WGS sequence"/>
</dbReference>
<dbReference type="EMBL" id="LXQA010322374">
    <property type="protein sequence ID" value="MCI43819.1"/>
    <property type="molecule type" value="Genomic_DNA"/>
</dbReference>
<keyword evidence="3" id="KW-1185">Reference proteome</keyword>
<evidence type="ECO:0000313" key="3">
    <source>
        <dbReference type="Proteomes" id="UP000265520"/>
    </source>
</evidence>
<accession>A0A392S564</accession>
<proteinExistence type="predicted"/>